<reference evidence="3" key="2">
    <citation type="submission" date="2015-01" db="EMBL/GenBank/DDBJ databases">
        <title>Evolutionary Origins and Diversification of the Mycorrhizal Mutualists.</title>
        <authorList>
            <consortium name="DOE Joint Genome Institute"/>
            <consortium name="Mycorrhizal Genomics Consortium"/>
            <person name="Kohler A."/>
            <person name="Kuo A."/>
            <person name="Nagy L.G."/>
            <person name="Floudas D."/>
            <person name="Copeland A."/>
            <person name="Barry K.W."/>
            <person name="Cichocki N."/>
            <person name="Veneault-Fourrey C."/>
            <person name="LaButti K."/>
            <person name="Lindquist E.A."/>
            <person name="Lipzen A."/>
            <person name="Lundell T."/>
            <person name="Morin E."/>
            <person name="Murat C."/>
            <person name="Riley R."/>
            <person name="Ohm R."/>
            <person name="Sun H."/>
            <person name="Tunlid A."/>
            <person name="Henrissat B."/>
            <person name="Grigoriev I.V."/>
            <person name="Hibbett D.S."/>
            <person name="Martin F."/>
        </authorList>
    </citation>
    <scope>NUCLEOTIDE SEQUENCE [LARGE SCALE GENOMIC DNA]</scope>
    <source>
        <strain evidence="3">Ve08.2h10</strain>
    </source>
</reference>
<evidence type="ECO:0000313" key="2">
    <source>
        <dbReference type="EMBL" id="KIK73982.1"/>
    </source>
</evidence>
<proteinExistence type="predicted"/>
<dbReference type="EMBL" id="KN829266">
    <property type="protein sequence ID" value="KIK73982.1"/>
    <property type="molecule type" value="Genomic_DNA"/>
</dbReference>
<accession>A0A0D0BR73</accession>
<protein>
    <recommendedName>
        <fullName evidence="4">SAP domain-containing protein</fullName>
    </recommendedName>
</protein>
<dbReference type="Proteomes" id="UP000054538">
    <property type="component" value="Unassembled WGS sequence"/>
</dbReference>
<dbReference type="OrthoDB" id="5569309at2759"/>
<dbReference type="AlphaFoldDB" id="A0A0D0BR73"/>
<reference evidence="2 3" key="1">
    <citation type="submission" date="2014-04" db="EMBL/GenBank/DDBJ databases">
        <authorList>
            <consortium name="DOE Joint Genome Institute"/>
            <person name="Kuo A."/>
            <person name="Kohler A."/>
            <person name="Jargeat P."/>
            <person name="Nagy L.G."/>
            <person name="Floudas D."/>
            <person name="Copeland A."/>
            <person name="Barry K.W."/>
            <person name="Cichocki N."/>
            <person name="Veneault-Fourrey C."/>
            <person name="LaButti K."/>
            <person name="Lindquist E.A."/>
            <person name="Lipzen A."/>
            <person name="Lundell T."/>
            <person name="Morin E."/>
            <person name="Murat C."/>
            <person name="Sun H."/>
            <person name="Tunlid A."/>
            <person name="Henrissat B."/>
            <person name="Grigoriev I.V."/>
            <person name="Hibbett D.S."/>
            <person name="Martin F."/>
            <person name="Nordberg H.P."/>
            <person name="Cantor M.N."/>
            <person name="Hua S.X."/>
        </authorList>
    </citation>
    <scope>NUCLEOTIDE SEQUENCE [LARGE SCALE GENOMIC DNA]</scope>
    <source>
        <strain evidence="2 3">Ve08.2h10</strain>
    </source>
</reference>
<feature type="coiled-coil region" evidence="1">
    <location>
        <begin position="31"/>
        <end position="72"/>
    </location>
</feature>
<dbReference type="InParanoid" id="A0A0D0BR73"/>
<organism evidence="2 3">
    <name type="scientific">Paxillus rubicundulus Ve08.2h10</name>
    <dbReference type="NCBI Taxonomy" id="930991"/>
    <lineage>
        <taxon>Eukaryota</taxon>
        <taxon>Fungi</taxon>
        <taxon>Dikarya</taxon>
        <taxon>Basidiomycota</taxon>
        <taxon>Agaricomycotina</taxon>
        <taxon>Agaricomycetes</taxon>
        <taxon>Agaricomycetidae</taxon>
        <taxon>Boletales</taxon>
        <taxon>Paxilineae</taxon>
        <taxon>Paxillaceae</taxon>
        <taxon>Paxillus</taxon>
    </lineage>
</organism>
<keyword evidence="1" id="KW-0175">Coiled coil</keyword>
<keyword evidence="3" id="KW-1185">Reference proteome</keyword>
<evidence type="ECO:0000256" key="1">
    <source>
        <dbReference type="SAM" id="Coils"/>
    </source>
</evidence>
<gene>
    <name evidence="2" type="ORF">PAXRUDRAFT_20327</name>
</gene>
<name>A0A0D0BR73_9AGAM</name>
<dbReference type="HOGENOM" id="CLU_1326770_0_0_1"/>
<evidence type="ECO:0000313" key="3">
    <source>
        <dbReference type="Proteomes" id="UP000054538"/>
    </source>
</evidence>
<evidence type="ECO:0008006" key="4">
    <source>
        <dbReference type="Google" id="ProtNLM"/>
    </source>
</evidence>
<sequence>MPTPAPQGPPSFFHHTTWSTSRALSWSATLLAIAHDELKSAAERLREVEDKVRELEEENELLKNVNGAAETHCCFPGKMVAHLQWKLNSKETNKGKRHRAKKVNISARILTSAEGQAELQQLREQEELKKQKVVEVKAKKALEEQARQEWRDNHSHLFMGTLNKTKRKDELEDLAAALALPEAGKKDNLLNRIIGHFNKFPQLRSDQ</sequence>